<organism evidence="1 2">
    <name type="scientific">Cloeon dipterum</name>
    <dbReference type="NCBI Taxonomy" id="197152"/>
    <lineage>
        <taxon>Eukaryota</taxon>
        <taxon>Metazoa</taxon>
        <taxon>Ecdysozoa</taxon>
        <taxon>Arthropoda</taxon>
        <taxon>Hexapoda</taxon>
        <taxon>Insecta</taxon>
        <taxon>Pterygota</taxon>
        <taxon>Palaeoptera</taxon>
        <taxon>Ephemeroptera</taxon>
        <taxon>Pisciforma</taxon>
        <taxon>Baetidae</taxon>
        <taxon>Cloeon</taxon>
    </lineage>
</organism>
<dbReference type="AlphaFoldDB" id="A0A8S1DW89"/>
<sequence>MSHKFWPFWHSHKEMDRSRSTQDLVRCSPNNHNAPYVGGMFNKSSCYVHPGYVHRNIGTTSFGTGYFVQENNQPVYEHREYYFLVGGDVSFRPFMQVAENLRFKVGCTKQNRPIYIGTMAINGQELSGPVVDGTCFVNYNGAVYFDKYNYKILALNEG</sequence>
<gene>
    <name evidence="1" type="ORF">CLODIP_2_CD12046</name>
</gene>
<evidence type="ECO:0000313" key="2">
    <source>
        <dbReference type="Proteomes" id="UP000494165"/>
    </source>
</evidence>
<comment type="caution">
    <text evidence="1">The sequence shown here is derived from an EMBL/GenBank/DDBJ whole genome shotgun (WGS) entry which is preliminary data.</text>
</comment>
<dbReference type="EMBL" id="CADEPI010000344">
    <property type="protein sequence ID" value="CAB3384295.1"/>
    <property type="molecule type" value="Genomic_DNA"/>
</dbReference>
<keyword evidence="2" id="KW-1185">Reference proteome</keyword>
<evidence type="ECO:0000313" key="1">
    <source>
        <dbReference type="EMBL" id="CAB3384295.1"/>
    </source>
</evidence>
<dbReference type="Proteomes" id="UP000494165">
    <property type="component" value="Unassembled WGS sequence"/>
</dbReference>
<protein>
    <submittedName>
        <fullName evidence="1">Uncharacterized protein</fullName>
    </submittedName>
</protein>
<accession>A0A8S1DW89</accession>
<reference evidence="1 2" key="1">
    <citation type="submission" date="2020-04" db="EMBL/GenBank/DDBJ databases">
        <authorList>
            <person name="Alioto T."/>
            <person name="Alioto T."/>
            <person name="Gomez Garrido J."/>
        </authorList>
    </citation>
    <scope>NUCLEOTIDE SEQUENCE [LARGE SCALE GENOMIC DNA]</scope>
</reference>
<proteinExistence type="predicted"/>
<name>A0A8S1DW89_9INSE</name>